<gene>
    <name evidence="6" type="ORF">H9815_18875</name>
</gene>
<dbReference type="Pfam" id="PF00534">
    <property type="entry name" value="Glycos_transf_1"/>
    <property type="match status" value="1"/>
</dbReference>
<evidence type="ECO:0000256" key="2">
    <source>
        <dbReference type="ARBA" id="ARBA00022676"/>
    </source>
</evidence>
<dbReference type="InterPro" id="IPR050194">
    <property type="entry name" value="Glycosyltransferase_grp1"/>
</dbReference>
<dbReference type="AlphaFoldDB" id="A0A9D2EI96"/>
<evidence type="ECO:0000313" key="7">
    <source>
        <dbReference type="Proteomes" id="UP000824037"/>
    </source>
</evidence>
<dbReference type="GO" id="GO:0016758">
    <property type="term" value="F:hexosyltransferase activity"/>
    <property type="evidence" value="ECO:0007669"/>
    <property type="project" value="TreeGrafter"/>
</dbReference>
<evidence type="ECO:0000259" key="5">
    <source>
        <dbReference type="Pfam" id="PF13439"/>
    </source>
</evidence>
<evidence type="ECO:0000256" key="1">
    <source>
        <dbReference type="ARBA" id="ARBA00021292"/>
    </source>
</evidence>
<dbReference type="Gene3D" id="3.40.50.2000">
    <property type="entry name" value="Glycogen Phosphorylase B"/>
    <property type="match status" value="2"/>
</dbReference>
<proteinExistence type="predicted"/>
<dbReference type="PANTHER" id="PTHR45947:SF3">
    <property type="entry name" value="SULFOQUINOVOSYL TRANSFERASE SQD2"/>
    <property type="match status" value="1"/>
</dbReference>
<feature type="domain" description="Glycosyl transferase family 1" evidence="4">
    <location>
        <begin position="193"/>
        <end position="344"/>
    </location>
</feature>
<evidence type="ECO:0000313" key="6">
    <source>
        <dbReference type="EMBL" id="HIZ37846.1"/>
    </source>
</evidence>
<dbReference type="InterPro" id="IPR028098">
    <property type="entry name" value="Glyco_trans_4-like_N"/>
</dbReference>
<sequence length="374" mass="39879">MRVAVVTESFLPSTNGVTTSVLRILDHLARTGHQASVVCPGPAPSSYAGFPVHSCAGVNFHGFRAAVPNRRLIRAVLDRRPDVLHAAAPFGIGAQALTLARRQGIPTVAVFQTDVPGYTRRYGLSLTANAAWRWLRRVHNSADRTLAPSTATLAALGAAGFERTHWWGRGVDAETYHPNRRRRPQVRDLRARLAPHGQVIAGYVGRLAPEKQVERLVATARLPGVRLVLVGAGPSRPQLEQALTGTDAVFLGRLDGAELADAYAAMDVFVHAGTQETFGQTLQEAAATGLPVVAPACGGPTDLVHHGLTGYLVPAEDDDALAQAVAHLAADAGLRARMGEAGRRDVLPRSWSVLGDALIGHYQEVIRARTLQPA</sequence>
<comment type="caution">
    <text evidence="6">The sequence shown here is derived from an EMBL/GenBank/DDBJ whole genome shotgun (WGS) entry which is preliminary data.</text>
</comment>
<evidence type="ECO:0000256" key="3">
    <source>
        <dbReference type="ARBA" id="ARBA00022679"/>
    </source>
</evidence>
<evidence type="ECO:0000259" key="4">
    <source>
        <dbReference type="Pfam" id="PF00534"/>
    </source>
</evidence>
<dbReference type="PANTHER" id="PTHR45947">
    <property type="entry name" value="SULFOQUINOVOSYL TRANSFERASE SQD2"/>
    <property type="match status" value="1"/>
</dbReference>
<protein>
    <recommendedName>
        <fullName evidence="1">D-inositol 3-phosphate glycosyltransferase</fullName>
    </recommendedName>
</protein>
<reference evidence="6" key="2">
    <citation type="submission" date="2021-04" db="EMBL/GenBank/DDBJ databases">
        <authorList>
            <person name="Gilroy R."/>
        </authorList>
    </citation>
    <scope>NUCLEOTIDE SEQUENCE</scope>
    <source>
        <strain evidence="6">ChiGjej4B4-7305</strain>
    </source>
</reference>
<dbReference type="EMBL" id="DXBY01000324">
    <property type="protein sequence ID" value="HIZ37846.1"/>
    <property type="molecule type" value="Genomic_DNA"/>
</dbReference>
<dbReference type="SUPFAM" id="SSF53756">
    <property type="entry name" value="UDP-Glycosyltransferase/glycogen phosphorylase"/>
    <property type="match status" value="1"/>
</dbReference>
<organism evidence="6 7">
    <name type="scientific">Candidatus Ruania gallistercoris</name>
    <dbReference type="NCBI Taxonomy" id="2838746"/>
    <lineage>
        <taxon>Bacteria</taxon>
        <taxon>Bacillati</taxon>
        <taxon>Actinomycetota</taxon>
        <taxon>Actinomycetes</taxon>
        <taxon>Micrococcales</taxon>
        <taxon>Ruaniaceae</taxon>
        <taxon>Ruania</taxon>
    </lineage>
</organism>
<dbReference type="CDD" id="cd03814">
    <property type="entry name" value="GT4-like"/>
    <property type="match status" value="1"/>
</dbReference>
<reference evidence="6" key="1">
    <citation type="journal article" date="2021" name="PeerJ">
        <title>Extensive microbial diversity within the chicken gut microbiome revealed by metagenomics and culture.</title>
        <authorList>
            <person name="Gilroy R."/>
            <person name="Ravi A."/>
            <person name="Getino M."/>
            <person name="Pursley I."/>
            <person name="Horton D.L."/>
            <person name="Alikhan N.F."/>
            <person name="Baker D."/>
            <person name="Gharbi K."/>
            <person name="Hall N."/>
            <person name="Watson M."/>
            <person name="Adriaenssens E.M."/>
            <person name="Foster-Nyarko E."/>
            <person name="Jarju S."/>
            <person name="Secka A."/>
            <person name="Antonio M."/>
            <person name="Oren A."/>
            <person name="Chaudhuri R.R."/>
            <person name="La Ragione R."/>
            <person name="Hildebrand F."/>
            <person name="Pallen M.J."/>
        </authorList>
    </citation>
    <scope>NUCLEOTIDE SEQUENCE</scope>
    <source>
        <strain evidence="6">ChiGjej4B4-7305</strain>
    </source>
</reference>
<keyword evidence="2" id="KW-0328">Glycosyltransferase</keyword>
<name>A0A9D2EI96_9MICO</name>
<keyword evidence="3" id="KW-0808">Transferase</keyword>
<dbReference type="InterPro" id="IPR001296">
    <property type="entry name" value="Glyco_trans_1"/>
</dbReference>
<accession>A0A9D2EI96</accession>
<dbReference type="Pfam" id="PF13439">
    <property type="entry name" value="Glyco_transf_4"/>
    <property type="match status" value="1"/>
</dbReference>
<dbReference type="GO" id="GO:1901137">
    <property type="term" value="P:carbohydrate derivative biosynthetic process"/>
    <property type="evidence" value="ECO:0007669"/>
    <property type="project" value="UniProtKB-ARBA"/>
</dbReference>
<dbReference type="Proteomes" id="UP000824037">
    <property type="component" value="Unassembled WGS sequence"/>
</dbReference>
<feature type="domain" description="Glycosyltransferase subfamily 4-like N-terminal" evidence="5">
    <location>
        <begin position="15"/>
        <end position="174"/>
    </location>
</feature>